<evidence type="ECO:0000313" key="2">
    <source>
        <dbReference type="EMBL" id="QNM83147.1"/>
    </source>
</evidence>
<protein>
    <submittedName>
        <fullName evidence="2">Uncharacterized protein</fullName>
    </submittedName>
</protein>
<feature type="compositionally biased region" description="Low complexity" evidence="1">
    <location>
        <begin position="11"/>
        <end position="29"/>
    </location>
</feature>
<feature type="region of interest" description="Disordered" evidence="1">
    <location>
        <begin position="1"/>
        <end position="60"/>
    </location>
</feature>
<dbReference type="KEGG" id="ssau:H8M03_01950"/>
<evidence type="ECO:0000313" key="3">
    <source>
        <dbReference type="Proteomes" id="UP000515861"/>
    </source>
</evidence>
<sequence length="143" mass="14208">MAKKVTKRPAKSAAAAAPAKKTSATAKKPAAAKKTKASKKPAARPATARKGGTKRQAFGDQMNAREAVVGLLESPLVAEVIAAGAAAALAALTQQALAKKSGNGTASALKQAAKAAAGAMGTRLTTEFGEIVSSAKNGPRESK</sequence>
<dbReference type="RefSeq" id="WP_187480102.1">
    <property type="nucleotide sequence ID" value="NZ_CP060697.1"/>
</dbReference>
<organism evidence="2 3">
    <name type="scientific">Sphingomonas sabuli</name>
    <dbReference type="NCBI Taxonomy" id="2764186"/>
    <lineage>
        <taxon>Bacteria</taxon>
        <taxon>Pseudomonadati</taxon>
        <taxon>Pseudomonadota</taxon>
        <taxon>Alphaproteobacteria</taxon>
        <taxon>Sphingomonadales</taxon>
        <taxon>Sphingomonadaceae</taxon>
        <taxon>Sphingomonas</taxon>
    </lineage>
</organism>
<evidence type="ECO:0000256" key="1">
    <source>
        <dbReference type="SAM" id="MobiDB-lite"/>
    </source>
</evidence>
<dbReference type="Proteomes" id="UP000515861">
    <property type="component" value="Chromosome"/>
</dbReference>
<keyword evidence="3" id="KW-1185">Reference proteome</keyword>
<feature type="compositionally biased region" description="Basic residues" evidence="1">
    <location>
        <begin position="30"/>
        <end position="42"/>
    </location>
</feature>
<proteinExistence type="predicted"/>
<dbReference type="EMBL" id="CP060697">
    <property type="protein sequence ID" value="QNM83147.1"/>
    <property type="molecule type" value="Genomic_DNA"/>
</dbReference>
<accession>A0A7G9L3E8</accession>
<reference evidence="2 3" key="1">
    <citation type="submission" date="2020-08" db="EMBL/GenBank/DDBJ databases">
        <title>Sphingomonas sp. sand1-3 16S ribosomal RNA gene Genome sequencing and assembly.</title>
        <authorList>
            <person name="Kang M."/>
        </authorList>
    </citation>
    <scope>NUCLEOTIDE SEQUENCE [LARGE SCALE GENOMIC DNA]</scope>
    <source>
        <strain evidence="3">sand1-3</strain>
    </source>
</reference>
<gene>
    <name evidence="2" type="ORF">H8M03_01950</name>
</gene>
<dbReference type="AlphaFoldDB" id="A0A7G9L3E8"/>
<feature type="compositionally biased region" description="Basic residues" evidence="1">
    <location>
        <begin position="1"/>
        <end position="10"/>
    </location>
</feature>
<name>A0A7G9L3E8_9SPHN</name>